<feature type="chain" id="PRO_5045882003" evidence="1">
    <location>
        <begin position="21"/>
        <end position="159"/>
    </location>
</feature>
<accession>A0ABU1TQM4</accession>
<protein>
    <submittedName>
        <fullName evidence="2">Broad specificity phosphatase PhoE</fullName>
    </submittedName>
</protein>
<organism evidence="2 3">
    <name type="scientific">Flavobacterium arsenatis</name>
    <dbReference type="NCBI Taxonomy" id="1484332"/>
    <lineage>
        <taxon>Bacteria</taxon>
        <taxon>Pseudomonadati</taxon>
        <taxon>Bacteroidota</taxon>
        <taxon>Flavobacteriia</taxon>
        <taxon>Flavobacteriales</taxon>
        <taxon>Flavobacteriaceae</taxon>
        <taxon>Flavobacterium</taxon>
    </lineage>
</organism>
<proteinExistence type="predicted"/>
<evidence type="ECO:0000256" key="1">
    <source>
        <dbReference type="SAM" id="SignalP"/>
    </source>
</evidence>
<keyword evidence="3" id="KW-1185">Reference proteome</keyword>
<dbReference type="EMBL" id="JAVDVI010000009">
    <property type="protein sequence ID" value="MDR6968249.1"/>
    <property type="molecule type" value="Genomic_DNA"/>
</dbReference>
<gene>
    <name evidence="2" type="ORF">J2X31_002266</name>
</gene>
<dbReference type="Proteomes" id="UP001255185">
    <property type="component" value="Unassembled WGS sequence"/>
</dbReference>
<dbReference type="SUPFAM" id="SSF53254">
    <property type="entry name" value="Phosphoglycerate mutase-like"/>
    <property type="match status" value="1"/>
</dbReference>
<comment type="caution">
    <text evidence="2">The sequence shown here is derived from an EMBL/GenBank/DDBJ whole genome shotgun (WGS) entry which is preliminary data.</text>
</comment>
<dbReference type="Pfam" id="PF00300">
    <property type="entry name" value="His_Phos_1"/>
    <property type="match status" value="1"/>
</dbReference>
<evidence type="ECO:0000313" key="2">
    <source>
        <dbReference type="EMBL" id="MDR6968249.1"/>
    </source>
</evidence>
<keyword evidence="1" id="KW-0732">Signal</keyword>
<dbReference type="RefSeq" id="WP_310026763.1">
    <property type="nucleotide sequence ID" value="NZ_JAVDVI010000009.1"/>
</dbReference>
<feature type="signal peptide" evidence="1">
    <location>
        <begin position="1"/>
        <end position="20"/>
    </location>
</feature>
<reference evidence="2 3" key="1">
    <citation type="submission" date="2023-07" db="EMBL/GenBank/DDBJ databases">
        <title>Sorghum-associated microbial communities from plants grown in Nebraska, USA.</title>
        <authorList>
            <person name="Schachtman D."/>
        </authorList>
    </citation>
    <scope>NUCLEOTIDE SEQUENCE [LARGE SCALE GENOMIC DNA]</scope>
    <source>
        <strain evidence="2 3">3773</strain>
    </source>
</reference>
<dbReference type="InterPro" id="IPR013078">
    <property type="entry name" value="His_Pase_superF_clade-1"/>
</dbReference>
<evidence type="ECO:0000313" key="3">
    <source>
        <dbReference type="Proteomes" id="UP001255185"/>
    </source>
</evidence>
<dbReference type="Gene3D" id="3.40.50.1240">
    <property type="entry name" value="Phosphoglycerate mutase-like"/>
    <property type="match status" value="1"/>
</dbReference>
<sequence>MKKICIILMGLFFQSMNAQSETTIYLIRHAEKADSSPNTALSAEGKERAENWAIFFKDTPIDFFYSTSYLRTESTCLPIAVSKQKQIISYNPKEINLKKMIAENQGKTILIVGHSNTIPKHINQLLDEEKYPEIPESEFGNLYTIKIKNGVISHTLTKP</sequence>
<dbReference type="CDD" id="cd07067">
    <property type="entry name" value="HP_PGM_like"/>
    <property type="match status" value="1"/>
</dbReference>
<name>A0ABU1TQM4_9FLAO</name>
<dbReference type="InterPro" id="IPR029033">
    <property type="entry name" value="His_PPase_superfam"/>
</dbReference>